<name>A0A059FX99_9PROT</name>
<feature type="coiled-coil region" evidence="1">
    <location>
        <begin position="50"/>
        <end position="114"/>
    </location>
</feature>
<evidence type="ECO:0000313" key="4">
    <source>
        <dbReference type="Proteomes" id="UP000025061"/>
    </source>
</evidence>
<keyword evidence="2" id="KW-0732">Signal</keyword>
<evidence type="ECO:0000256" key="1">
    <source>
        <dbReference type="SAM" id="Coils"/>
    </source>
</evidence>
<dbReference type="Proteomes" id="UP000025061">
    <property type="component" value="Unassembled WGS sequence"/>
</dbReference>
<accession>A0A059FX99</accession>
<reference evidence="3 4" key="1">
    <citation type="submission" date="2013-04" db="EMBL/GenBank/DDBJ databases">
        <title>Hyphomonas hirschiana VP5 Genome Sequencing.</title>
        <authorList>
            <person name="Lai Q."/>
            <person name="Shao Z."/>
        </authorList>
    </citation>
    <scope>NUCLEOTIDE SEQUENCE [LARGE SCALE GENOMIC DNA]</scope>
    <source>
        <strain evidence="3 4">VP5</strain>
    </source>
</reference>
<organism evidence="3 4">
    <name type="scientific">Hyphomonas hirschiana VP5</name>
    <dbReference type="NCBI Taxonomy" id="1280951"/>
    <lineage>
        <taxon>Bacteria</taxon>
        <taxon>Pseudomonadati</taxon>
        <taxon>Pseudomonadota</taxon>
        <taxon>Alphaproteobacteria</taxon>
        <taxon>Hyphomonadales</taxon>
        <taxon>Hyphomonadaceae</taxon>
        <taxon>Hyphomonas</taxon>
    </lineage>
</organism>
<comment type="caution">
    <text evidence="3">The sequence shown here is derived from an EMBL/GenBank/DDBJ whole genome shotgun (WGS) entry which is preliminary data.</text>
</comment>
<feature type="chain" id="PRO_5001573447" description="DUF4398 domain-containing protein" evidence="2">
    <location>
        <begin position="23"/>
        <end position="117"/>
    </location>
</feature>
<dbReference type="Gene3D" id="1.20.1270.390">
    <property type="match status" value="1"/>
</dbReference>
<evidence type="ECO:0008006" key="5">
    <source>
        <dbReference type="Google" id="ProtNLM"/>
    </source>
</evidence>
<dbReference type="RefSeq" id="WP_011647446.1">
    <property type="nucleotide sequence ID" value="NZ_ARYI01000004.1"/>
</dbReference>
<dbReference type="PATRIC" id="fig|1280951.3.peg.1250"/>
<evidence type="ECO:0000313" key="3">
    <source>
        <dbReference type="EMBL" id="KCZ95237.1"/>
    </source>
</evidence>
<proteinExistence type="predicted"/>
<dbReference type="EMBL" id="ARYI01000004">
    <property type="protein sequence ID" value="KCZ95237.1"/>
    <property type="molecule type" value="Genomic_DNA"/>
</dbReference>
<gene>
    <name evidence="3" type="ORF">HHI_06189</name>
</gene>
<dbReference type="AlphaFoldDB" id="A0A059FX99"/>
<keyword evidence="4" id="KW-1185">Reference proteome</keyword>
<keyword evidence="1" id="KW-0175">Coiled coil</keyword>
<sequence>MKKIVAAALMGALLLAAPAAFADADRDELIRTEAQIAALNSADASSAAPANFQEAQLRLSEARAAEEKNNEEQSVWRSSEASLQVEIVQEKIKLQALERTVSEIETGIATLRRELNS</sequence>
<evidence type="ECO:0000256" key="2">
    <source>
        <dbReference type="SAM" id="SignalP"/>
    </source>
</evidence>
<protein>
    <recommendedName>
        <fullName evidence="5">DUF4398 domain-containing protein</fullName>
    </recommendedName>
</protein>
<feature type="signal peptide" evidence="2">
    <location>
        <begin position="1"/>
        <end position="22"/>
    </location>
</feature>